<sequence length="125" mass="13911">MKRADTKAVLQGLLDDDFRGLVISMIHKFEAVRKDSSTRDNVFVFIDEAHRSVAKDLGSYLMAAVPNATIIGFTGTPIAKTHQGEGTFKIFGQDDERGYLDKYAIRESIEDETTLPIKHVLAPAR</sequence>
<dbReference type="Pfam" id="PF18766">
    <property type="entry name" value="SWI2_SNF2"/>
    <property type="match status" value="1"/>
</dbReference>
<dbReference type="GO" id="GO:0004386">
    <property type="term" value="F:helicase activity"/>
    <property type="evidence" value="ECO:0007669"/>
    <property type="project" value="UniProtKB-KW"/>
</dbReference>
<dbReference type="InterPro" id="IPR040980">
    <property type="entry name" value="SWI2_SNF2"/>
</dbReference>
<accession>A0A974P3F7</accession>
<keyword evidence="3" id="KW-0378">Hydrolase</keyword>
<dbReference type="Gene3D" id="3.40.50.300">
    <property type="entry name" value="P-loop containing nucleotide triphosphate hydrolases"/>
    <property type="match status" value="1"/>
</dbReference>
<dbReference type="InterPro" id="IPR027417">
    <property type="entry name" value="P-loop_NTPase"/>
</dbReference>
<reference evidence="3" key="1">
    <citation type="submission" date="2021-01" db="EMBL/GenBank/DDBJ databases">
        <title>Genome sequence of Phenylobacterium sp. 20VBR1 isolated from a valley glaceir, Ny-Alesund, Svalbard.</title>
        <authorList>
            <person name="Thomas F.A."/>
            <person name="Krishnan K.P."/>
            <person name="Sinha R.K."/>
        </authorList>
    </citation>
    <scope>NUCLEOTIDE SEQUENCE</scope>
    <source>
        <strain evidence="3">20VBR1</strain>
    </source>
</reference>
<proteinExistence type="predicted"/>
<dbReference type="EMBL" id="CP068570">
    <property type="protein sequence ID" value="QQZ50546.1"/>
    <property type="molecule type" value="Genomic_DNA"/>
</dbReference>
<keyword evidence="3" id="KW-0347">Helicase</keyword>
<dbReference type="GO" id="GO:0009307">
    <property type="term" value="P:DNA restriction-modification system"/>
    <property type="evidence" value="ECO:0007669"/>
    <property type="project" value="UniProtKB-KW"/>
</dbReference>
<feature type="domain" description="SWI2/SNF2 ATPase" evidence="2">
    <location>
        <begin position="2"/>
        <end position="119"/>
    </location>
</feature>
<dbReference type="REBASE" id="492844">
    <property type="entry name" value="PspVBR1ORF3130P"/>
</dbReference>
<protein>
    <submittedName>
        <fullName evidence="3">DEAD/DEAH box helicase family protein</fullName>
    </submittedName>
</protein>
<keyword evidence="3" id="KW-0547">Nucleotide-binding</keyword>
<evidence type="ECO:0000313" key="3">
    <source>
        <dbReference type="EMBL" id="QQZ50546.1"/>
    </source>
</evidence>
<evidence type="ECO:0000256" key="1">
    <source>
        <dbReference type="ARBA" id="ARBA00022747"/>
    </source>
</evidence>
<dbReference type="PANTHER" id="PTHR30195:SF15">
    <property type="entry name" value="TYPE I RESTRICTION ENZYME HINDI ENDONUCLEASE SUBUNIT"/>
    <property type="match status" value="1"/>
</dbReference>
<dbReference type="InterPro" id="IPR051268">
    <property type="entry name" value="Type-I_R_enzyme_R_subunit"/>
</dbReference>
<dbReference type="PANTHER" id="PTHR30195">
    <property type="entry name" value="TYPE I SITE-SPECIFIC DEOXYRIBONUCLEASE PROTEIN SUBUNIT M AND R"/>
    <property type="match status" value="1"/>
</dbReference>
<keyword evidence="1" id="KW-0680">Restriction system</keyword>
<evidence type="ECO:0000259" key="2">
    <source>
        <dbReference type="Pfam" id="PF18766"/>
    </source>
</evidence>
<dbReference type="SUPFAM" id="SSF52540">
    <property type="entry name" value="P-loop containing nucleoside triphosphate hydrolases"/>
    <property type="match status" value="1"/>
</dbReference>
<name>A0A974P3F7_9CAUL</name>
<organism evidence="3">
    <name type="scientific">Phenylobacterium glaciei</name>
    <dbReference type="NCBI Taxonomy" id="2803784"/>
    <lineage>
        <taxon>Bacteria</taxon>
        <taxon>Pseudomonadati</taxon>
        <taxon>Pseudomonadota</taxon>
        <taxon>Alphaproteobacteria</taxon>
        <taxon>Caulobacterales</taxon>
        <taxon>Caulobacteraceae</taxon>
        <taxon>Phenylobacterium</taxon>
    </lineage>
</organism>
<keyword evidence="3" id="KW-0067">ATP-binding</keyword>
<dbReference type="AlphaFoldDB" id="A0A974P3F7"/>
<gene>
    <name evidence="3" type="ORF">JKL49_03110</name>
</gene>